<dbReference type="EMBL" id="KQ087195">
    <property type="protein sequence ID" value="KLT43359.1"/>
    <property type="molecule type" value="Genomic_DNA"/>
</dbReference>
<gene>
    <name evidence="1" type="ORF">CC85DRAFT_284506</name>
</gene>
<dbReference type="GeneID" id="28983377"/>
<name>A0A0J1B6K4_9TREE</name>
<evidence type="ECO:0000313" key="1">
    <source>
        <dbReference type="EMBL" id="KLT43359.1"/>
    </source>
</evidence>
<protein>
    <recommendedName>
        <fullName evidence="3">DUF3224 domain-containing protein</fullName>
    </recommendedName>
</protein>
<reference evidence="1 2" key="1">
    <citation type="submission" date="2015-03" db="EMBL/GenBank/DDBJ databases">
        <title>Genomics and transcriptomics of the oil-accumulating basidiomycete yeast T. oleaginosus allow insights into substrate utilization and the diverse evolutionary trajectories of mating systems in fungi.</title>
        <authorList>
            <consortium name="DOE Joint Genome Institute"/>
            <person name="Kourist R."/>
            <person name="Kracht O."/>
            <person name="Bracharz F."/>
            <person name="Lipzen A."/>
            <person name="Nolan M."/>
            <person name="Ohm R."/>
            <person name="Grigoriev I."/>
            <person name="Sun S."/>
            <person name="Heitman J."/>
            <person name="Bruck T."/>
            <person name="Nowrousian M."/>
        </authorList>
    </citation>
    <scope>NUCLEOTIDE SEQUENCE [LARGE SCALE GENOMIC DNA]</scope>
    <source>
        <strain evidence="1 2">IBC0246</strain>
    </source>
</reference>
<dbReference type="InterPro" id="IPR023159">
    <property type="entry name" value="SO1590-like_sf"/>
</dbReference>
<proteinExistence type="predicted"/>
<accession>A0A0J1B6K4</accession>
<dbReference type="AlphaFoldDB" id="A0A0J1B6K4"/>
<evidence type="ECO:0000313" key="2">
    <source>
        <dbReference type="Proteomes" id="UP000053611"/>
    </source>
</evidence>
<dbReference type="Pfam" id="PF11528">
    <property type="entry name" value="DUF3224"/>
    <property type="match status" value="1"/>
</dbReference>
<sequence length="129" mass="13842">MKVLLHLKNEMTMTPLPLRTGWKIMTVTKANTFVGDAVGTGASAYVSVAMPGGWQRFEGQIYFEGTMAGRDGGFVIAATRGRMGERVTAEWEIVPESGTGALAGVSGRGAYLAFPPFEEGKCEMEVEFA</sequence>
<dbReference type="Gene3D" id="2.40.350.10">
    <property type="entry name" value="SO1590-like"/>
    <property type="match status" value="1"/>
</dbReference>
<dbReference type="SUPFAM" id="SSF159238">
    <property type="entry name" value="SO1590-like"/>
    <property type="match status" value="1"/>
</dbReference>
<dbReference type="InterPro" id="IPR021607">
    <property type="entry name" value="DUF3224"/>
</dbReference>
<evidence type="ECO:0008006" key="3">
    <source>
        <dbReference type="Google" id="ProtNLM"/>
    </source>
</evidence>
<keyword evidence="2" id="KW-1185">Reference proteome</keyword>
<organism evidence="1 2">
    <name type="scientific">Cutaneotrichosporon oleaginosum</name>
    <dbReference type="NCBI Taxonomy" id="879819"/>
    <lineage>
        <taxon>Eukaryota</taxon>
        <taxon>Fungi</taxon>
        <taxon>Dikarya</taxon>
        <taxon>Basidiomycota</taxon>
        <taxon>Agaricomycotina</taxon>
        <taxon>Tremellomycetes</taxon>
        <taxon>Trichosporonales</taxon>
        <taxon>Trichosporonaceae</taxon>
        <taxon>Cutaneotrichosporon</taxon>
    </lineage>
</organism>
<dbReference type="Proteomes" id="UP000053611">
    <property type="component" value="Unassembled WGS sequence"/>
</dbReference>